<name>A0A4Q9V1P9_9ACTO</name>
<keyword evidence="2" id="KW-0812">Transmembrane</keyword>
<dbReference type="Proteomes" id="UP000293036">
    <property type="component" value="Unassembled WGS sequence"/>
</dbReference>
<feature type="region of interest" description="Disordered" evidence="1">
    <location>
        <begin position="1"/>
        <end position="20"/>
    </location>
</feature>
<evidence type="ECO:0000313" key="4">
    <source>
        <dbReference type="Proteomes" id="UP000293036"/>
    </source>
</evidence>
<keyword evidence="4" id="KW-1185">Reference proteome</keyword>
<feature type="transmembrane region" description="Helical" evidence="2">
    <location>
        <begin position="363"/>
        <end position="385"/>
    </location>
</feature>
<protein>
    <submittedName>
        <fullName evidence="3">YibE/F family protein</fullName>
    </submittedName>
</protein>
<dbReference type="PANTHER" id="PTHR41771">
    <property type="entry name" value="MEMBRANE PROTEIN-RELATED"/>
    <property type="match status" value="1"/>
</dbReference>
<feature type="transmembrane region" description="Helical" evidence="2">
    <location>
        <begin position="142"/>
        <end position="159"/>
    </location>
</feature>
<proteinExistence type="predicted"/>
<dbReference type="OrthoDB" id="5846312at2"/>
<feature type="transmembrane region" description="Helical" evidence="2">
    <location>
        <begin position="222"/>
        <end position="242"/>
    </location>
</feature>
<evidence type="ECO:0000256" key="1">
    <source>
        <dbReference type="SAM" id="MobiDB-lite"/>
    </source>
</evidence>
<dbReference type="PANTHER" id="PTHR41771:SF1">
    <property type="entry name" value="MEMBRANE PROTEIN"/>
    <property type="match status" value="1"/>
</dbReference>
<keyword evidence="2" id="KW-0472">Membrane</keyword>
<feature type="transmembrane region" description="Helical" evidence="2">
    <location>
        <begin position="318"/>
        <end position="343"/>
    </location>
</feature>
<dbReference type="AlphaFoldDB" id="A0A4Q9V1P9"/>
<comment type="caution">
    <text evidence="3">The sequence shown here is derived from an EMBL/GenBank/DDBJ whole genome shotgun (WGS) entry which is preliminary data.</text>
</comment>
<keyword evidence="2" id="KW-1133">Transmembrane helix</keyword>
<dbReference type="InterPro" id="IPR012507">
    <property type="entry name" value="YibE_F"/>
</dbReference>
<gene>
    <name evidence="3" type="ORF">EZJ44_02395</name>
</gene>
<dbReference type="Pfam" id="PF07907">
    <property type="entry name" value="YibE_F"/>
    <property type="match status" value="1"/>
</dbReference>
<accession>A0A4Q9V1P9</accession>
<reference evidence="3 4" key="1">
    <citation type="submission" date="2019-02" db="EMBL/GenBank/DDBJ databases">
        <title>Arcanobacterium bovis sp. nov., isolated from the milk of a cow with mastitis.</title>
        <authorList>
            <person name="Sammra O."/>
            <person name="Foster G."/>
            <person name="Hassan A."/>
            <person name="Alssahen M."/>
            <person name="Laemmler C."/>
            <person name="Borowiak M."/>
            <person name="Malorny B."/>
            <person name="Abdulmawjood A."/>
        </authorList>
    </citation>
    <scope>NUCLEOTIDE SEQUENCE [LARGE SCALE GENOMIC DNA]</scope>
    <source>
        <strain evidence="3 4">C605018/01/1</strain>
    </source>
</reference>
<feature type="transmembrane region" description="Helical" evidence="2">
    <location>
        <begin position="28"/>
        <end position="51"/>
    </location>
</feature>
<feature type="region of interest" description="Disordered" evidence="1">
    <location>
        <begin position="390"/>
        <end position="416"/>
    </location>
</feature>
<organism evidence="3 4">
    <name type="scientific">Arcanobacterium bovis</name>
    <dbReference type="NCBI Taxonomy" id="2529275"/>
    <lineage>
        <taxon>Bacteria</taxon>
        <taxon>Bacillati</taxon>
        <taxon>Actinomycetota</taxon>
        <taxon>Actinomycetes</taxon>
        <taxon>Actinomycetales</taxon>
        <taxon>Actinomycetaceae</taxon>
        <taxon>Arcanobacterium</taxon>
    </lineage>
</organism>
<feature type="transmembrane region" description="Helical" evidence="2">
    <location>
        <begin position="164"/>
        <end position="185"/>
    </location>
</feature>
<sequence>MAEHTHAHSHSHSHSAPLNLDPEKRKKVVRILSVIIVPLAILTVIAMIILWPSAKESRVGTHPLNAPGTSKVVGEISVIGASDVNGQTPVKMKVDGVEVPISVPFEIVKNGLRVGDEVEALFTPQSIDTGIAYIFVDFHRSTPLLLIAVVYVLVVALVARGKGLAALVGLAASLAVVVLFLLPALMAGKPAFLVVAVGSAAMMFASIYFAHGISIRTTTAVLGTFAGLMITAFAAVLSIGTTKLTGTYSDAAISLTGYLPDVSMQQILLAGMVLAGLGALNDVTITQVSTVWELHAANPTASRQQLVRQGMIVGRDHIASTVYTLAFAYVGTALPLLMAAALIDRGFLDFFVIGEVAEEIIRTLVASIGLVLAIPMTTAIAAVLAPVSPSKEKHSSVTAKATGKSKGKHVSTKEGS</sequence>
<evidence type="ECO:0000313" key="3">
    <source>
        <dbReference type="EMBL" id="TBW23036.1"/>
    </source>
</evidence>
<evidence type="ECO:0000256" key="2">
    <source>
        <dbReference type="SAM" id="Phobius"/>
    </source>
</evidence>
<feature type="transmembrane region" description="Helical" evidence="2">
    <location>
        <begin position="262"/>
        <end position="280"/>
    </location>
</feature>
<dbReference type="EMBL" id="SJDT01000002">
    <property type="protein sequence ID" value="TBW23036.1"/>
    <property type="molecule type" value="Genomic_DNA"/>
</dbReference>
<feature type="transmembrane region" description="Helical" evidence="2">
    <location>
        <begin position="191"/>
        <end position="210"/>
    </location>
</feature>